<dbReference type="PANTHER" id="PTHR11712:SF297">
    <property type="entry name" value="3-OXOACYL-[ACYL-CARRIER-PROTEIN] SYNTHASE, MITOCHONDRIAL"/>
    <property type="match status" value="1"/>
</dbReference>
<dbReference type="EMBL" id="JBAMMX010000021">
    <property type="protein sequence ID" value="KAK6919279.1"/>
    <property type="molecule type" value="Genomic_DNA"/>
</dbReference>
<dbReference type="SUPFAM" id="SSF50249">
    <property type="entry name" value="Nucleic acid-binding proteins"/>
    <property type="match status" value="1"/>
</dbReference>
<organism evidence="4 5">
    <name type="scientific">Dillenia turbinata</name>
    <dbReference type="NCBI Taxonomy" id="194707"/>
    <lineage>
        <taxon>Eukaryota</taxon>
        <taxon>Viridiplantae</taxon>
        <taxon>Streptophyta</taxon>
        <taxon>Embryophyta</taxon>
        <taxon>Tracheophyta</taxon>
        <taxon>Spermatophyta</taxon>
        <taxon>Magnoliopsida</taxon>
        <taxon>eudicotyledons</taxon>
        <taxon>Gunneridae</taxon>
        <taxon>Pentapetalae</taxon>
        <taxon>Dilleniales</taxon>
        <taxon>Dilleniaceae</taxon>
        <taxon>Dillenia</taxon>
    </lineage>
</organism>
<dbReference type="InterPro" id="IPR020841">
    <property type="entry name" value="PKS_Beta-ketoAc_synthase_dom"/>
</dbReference>
<feature type="domain" description="Ketosynthase family 3 (KS3)" evidence="3">
    <location>
        <begin position="1"/>
        <end position="251"/>
    </location>
</feature>
<dbReference type="InterPro" id="IPR014031">
    <property type="entry name" value="Ketoacyl_synth_C"/>
</dbReference>
<dbReference type="PANTHER" id="PTHR11712">
    <property type="entry name" value="POLYKETIDE SYNTHASE-RELATED"/>
    <property type="match status" value="1"/>
</dbReference>
<dbReference type="InterPro" id="IPR012340">
    <property type="entry name" value="NA-bd_OB-fold"/>
</dbReference>
<reference evidence="4 5" key="1">
    <citation type="submission" date="2023-12" db="EMBL/GenBank/DDBJ databases">
        <title>A high-quality genome assembly for Dillenia turbinata (Dilleniales).</title>
        <authorList>
            <person name="Chanderbali A."/>
        </authorList>
    </citation>
    <scope>NUCLEOTIDE SEQUENCE [LARGE SCALE GENOMIC DNA]</scope>
    <source>
        <strain evidence="4">LSX21</strain>
        <tissue evidence="4">Leaf</tissue>
    </source>
</reference>
<dbReference type="GO" id="GO:0005739">
    <property type="term" value="C:mitochondrion"/>
    <property type="evidence" value="ECO:0007669"/>
    <property type="project" value="TreeGrafter"/>
</dbReference>
<evidence type="ECO:0000256" key="1">
    <source>
        <dbReference type="ARBA" id="ARBA00013191"/>
    </source>
</evidence>
<dbReference type="InterPro" id="IPR000794">
    <property type="entry name" value="Beta-ketoacyl_synthase"/>
</dbReference>
<sequence>MIQFGDAGVMVAGGTKSSIDALSIIGFCTTRALTTSTIQLLKTLLGLLIVAEMDLSTVIVSGLHPFQVDYINAHATSTPLGDAVEANAIKSLFSSPATSGALVFSSTKSDRKVTYQSTFSLSPPKKPNFALCKVAGRLTSEFEITDYISGIGHNSQEHSVTPGISCKGATGHLLGAAGAVEAIFAPAFPFNSLAFVFLLGIVPPKLNLNDPDPIFDDSFMPSTTSKEMAVSAALSNSFGFGGFNAFILFTSAT</sequence>
<evidence type="ECO:0000256" key="2">
    <source>
        <dbReference type="ARBA" id="ARBA00022679"/>
    </source>
</evidence>
<dbReference type="InterPro" id="IPR016039">
    <property type="entry name" value="Thiolase-like"/>
</dbReference>
<protein>
    <recommendedName>
        <fullName evidence="1">beta-ketoacyl-[acyl-carrier-protein] synthase I</fullName>
        <ecNumber evidence="1">2.3.1.41</ecNumber>
    </recommendedName>
</protein>
<name>A0AAN8UUA4_9MAGN</name>
<dbReference type="GO" id="GO:0004315">
    <property type="term" value="F:3-oxoacyl-[acyl-carrier-protein] synthase activity"/>
    <property type="evidence" value="ECO:0007669"/>
    <property type="project" value="UniProtKB-EC"/>
</dbReference>
<dbReference type="Gene3D" id="2.40.50.140">
    <property type="entry name" value="Nucleic acid-binding proteins"/>
    <property type="match status" value="1"/>
</dbReference>
<dbReference type="GO" id="GO:0006633">
    <property type="term" value="P:fatty acid biosynthetic process"/>
    <property type="evidence" value="ECO:0007669"/>
    <property type="project" value="TreeGrafter"/>
</dbReference>
<accession>A0AAN8UUA4</accession>
<gene>
    <name evidence="4" type="ORF">RJ641_015183</name>
</gene>
<comment type="caution">
    <text evidence="4">The sequence shown here is derived from an EMBL/GenBank/DDBJ whole genome shotgun (WGS) entry which is preliminary data.</text>
</comment>
<evidence type="ECO:0000259" key="3">
    <source>
        <dbReference type="PROSITE" id="PS52004"/>
    </source>
</evidence>
<dbReference type="PROSITE" id="PS52004">
    <property type="entry name" value="KS3_2"/>
    <property type="match status" value="1"/>
</dbReference>
<proteinExistence type="predicted"/>
<evidence type="ECO:0000313" key="5">
    <source>
        <dbReference type="Proteomes" id="UP001370490"/>
    </source>
</evidence>
<dbReference type="AlphaFoldDB" id="A0AAN8UUA4"/>
<evidence type="ECO:0000313" key="4">
    <source>
        <dbReference type="EMBL" id="KAK6919279.1"/>
    </source>
</evidence>
<dbReference type="Pfam" id="PF02801">
    <property type="entry name" value="Ketoacyl-synt_C"/>
    <property type="match status" value="1"/>
</dbReference>
<dbReference type="SUPFAM" id="SSF53901">
    <property type="entry name" value="Thiolase-like"/>
    <property type="match status" value="2"/>
</dbReference>
<dbReference type="EC" id="2.3.1.41" evidence="1"/>
<dbReference type="Proteomes" id="UP001370490">
    <property type="component" value="Unassembled WGS sequence"/>
</dbReference>
<dbReference type="Gene3D" id="3.40.47.10">
    <property type="match status" value="1"/>
</dbReference>
<keyword evidence="5" id="KW-1185">Reference proteome</keyword>
<keyword evidence="2" id="KW-0808">Transferase</keyword>